<evidence type="ECO:0000256" key="12">
    <source>
        <dbReference type="ARBA" id="ARBA00022989"/>
    </source>
</evidence>
<feature type="compositionally biased region" description="Polar residues" evidence="15">
    <location>
        <begin position="497"/>
        <end position="510"/>
    </location>
</feature>
<evidence type="ECO:0000259" key="18">
    <source>
        <dbReference type="PROSITE" id="PS50089"/>
    </source>
</evidence>
<dbReference type="CDD" id="cd23117">
    <property type="entry name" value="RING-H2_TUL1-like"/>
    <property type="match status" value="1"/>
</dbReference>
<feature type="transmembrane region" description="Helical" evidence="16">
    <location>
        <begin position="415"/>
        <end position="439"/>
    </location>
</feature>
<evidence type="ECO:0000256" key="15">
    <source>
        <dbReference type="SAM" id="MobiDB-lite"/>
    </source>
</evidence>
<dbReference type="EC" id="2.3.2.27" evidence="4"/>
<dbReference type="GO" id="GO:0012505">
    <property type="term" value="C:endomembrane system"/>
    <property type="evidence" value="ECO:0007669"/>
    <property type="project" value="UniProtKB-SubCell"/>
</dbReference>
<keyword evidence="10" id="KW-0833">Ubl conjugation pathway</keyword>
<dbReference type="EMBL" id="LK052899">
    <property type="protein sequence ID" value="CDR44476.1"/>
    <property type="molecule type" value="Genomic_DNA"/>
</dbReference>
<evidence type="ECO:0000256" key="16">
    <source>
        <dbReference type="SAM" id="Phobius"/>
    </source>
</evidence>
<dbReference type="Gene3D" id="3.30.40.10">
    <property type="entry name" value="Zinc/RING finger domain, C3HC4 (zinc finger)"/>
    <property type="match status" value="1"/>
</dbReference>
<feature type="transmembrane region" description="Helical" evidence="16">
    <location>
        <begin position="451"/>
        <end position="471"/>
    </location>
</feature>
<comment type="subcellular location">
    <subcellularLocation>
        <location evidence="2">Endomembrane system</location>
        <topology evidence="2">Multi-pass membrane protein</topology>
    </subcellularLocation>
</comment>
<dbReference type="Pfam" id="PF11145">
    <property type="entry name" value="DUF2921"/>
    <property type="match status" value="2"/>
</dbReference>
<keyword evidence="5" id="KW-0808">Transferase</keyword>
<evidence type="ECO:0000256" key="8">
    <source>
        <dbReference type="ARBA" id="ARBA00022729"/>
    </source>
</evidence>
<evidence type="ECO:0000256" key="14">
    <source>
        <dbReference type="PROSITE-ProRule" id="PRU00175"/>
    </source>
</evidence>
<feature type="transmembrane region" description="Helical" evidence="16">
    <location>
        <begin position="591"/>
        <end position="612"/>
    </location>
</feature>
<keyword evidence="13 16" id="KW-0472">Membrane</keyword>
<dbReference type="PANTHER" id="PTHR22763:SF162">
    <property type="entry name" value="TRANSMEMBRANE E3 UBIQUITIN-PROTEIN LIGASE 1"/>
    <property type="match status" value="1"/>
</dbReference>
<dbReference type="PROSITE" id="PS50089">
    <property type="entry name" value="ZF_RING_2"/>
    <property type="match status" value="1"/>
</dbReference>
<evidence type="ECO:0000256" key="4">
    <source>
        <dbReference type="ARBA" id="ARBA00012483"/>
    </source>
</evidence>
<evidence type="ECO:0000256" key="5">
    <source>
        <dbReference type="ARBA" id="ARBA00022679"/>
    </source>
</evidence>
<dbReference type="GO" id="GO:0043161">
    <property type="term" value="P:proteasome-mediated ubiquitin-dependent protein catabolic process"/>
    <property type="evidence" value="ECO:0007669"/>
    <property type="project" value="TreeGrafter"/>
</dbReference>
<keyword evidence="6 16" id="KW-0812">Transmembrane</keyword>
<evidence type="ECO:0000256" key="1">
    <source>
        <dbReference type="ARBA" id="ARBA00000900"/>
    </source>
</evidence>
<keyword evidence="11" id="KW-0862">Zinc</keyword>
<reference evidence="19" key="1">
    <citation type="journal article" date="2014" name="Genome Announc.">
        <title>Genome sequence of the yeast Cyberlindnera fabianii (Hansenula fabianii).</title>
        <authorList>
            <person name="Freel K.C."/>
            <person name="Sarilar V."/>
            <person name="Neuveglise C."/>
            <person name="Devillers H."/>
            <person name="Friedrich A."/>
            <person name="Schacherer J."/>
        </authorList>
    </citation>
    <scope>NUCLEOTIDE SEQUENCE</scope>
    <source>
        <strain evidence="19">YJS4271</strain>
    </source>
</reference>
<evidence type="ECO:0000256" key="13">
    <source>
        <dbReference type="ARBA" id="ARBA00023136"/>
    </source>
</evidence>
<feature type="transmembrane region" description="Helical" evidence="16">
    <location>
        <begin position="561"/>
        <end position="579"/>
    </location>
</feature>
<dbReference type="PANTHER" id="PTHR22763">
    <property type="entry name" value="RING ZINC FINGER PROTEIN"/>
    <property type="match status" value="1"/>
</dbReference>
<dbReference type="PhylomeDB" id="A0A061B3T3"/>
<evidence type="ECO:0000256" key="3">
    <source>
        <dbReference type="ARBA" id="ARBA00004906"/>
    </source>
</evidence>
<dbReference type="SMART" id="SM00184">
    <property type="entry name" value="RING"/>
    <property type="match status" value="1"/>
</dbReference>
<dbReference type="InterPro" id="IPR024766">
    <property type="entry name" value="Znf_RING_H2"/>
</dbReference>
<keyword evidence="12 16" id="KW-1133">Transmembrane helix</keyword>
<sequence length="773" mass="88854">MDRYNLIFLIIFFTFILPGPPVGPVTSDEQYQKLSLFRSHLYHNYHTLENATFDHNFGNLTGFMLSYDDALRGEENQTYPIEGKDYLHWSNNQSYSILPDQVTEEAQRVWSLESDNYDPSKNFYTNISSSTHGRFLNKNSSFSRLPLQLPPYLEHFDQDLSIPSADQTADYDPSHIVGNITIPEGIVSMDISVVETINRERYNKLDSQIKLVNIDFEFADDNESNKHSIETKGFYFVETGNLITMTSSAKFMSFYGGIQHLTFDNTNFETTKNLSLEYLDHTFFKADSQENNVDISFNYLTQLMEKSTRHCEYVSYFHLNKVNLTQEEMSDIDNELNTPIGRPIDFGKIPKLEFSGFLYSPDCAVEISVPSITGVRREVKIHDYHRVVIFGILLLVAQIILTVKQMNFTNTPSTISRISFWSIGMMSLVDGSLAMIYLVSSAVMNQLYLPLTVSAFLSFILAAMFDVRFMISIYMSQINERSLNLFTALQGRPIDDNANTETDTGSQEIPTTRPEIVQQTAGPQDESQVSGTIFVRSMFTLVVFTFVSMNAIIWPRHARCVYEYVVLMVLNSYWLPQAYRNVVRGSHRSFRWWYIAGTTTVRSIPLFYIFVVKNNVFEHHYDPQFFLLIVTWLATQLFILFLQSVFGARFFLPKSLLPQTYNYHPALTEQDLETGFGVDHFEPGEETPLQGDSDSTAHALKHDNGRCVVDCAICMNPVEVPILRSNLDQAATFLQRRTYMVTPCRHIFHTQCLEAWMKYKLQCPTCRNALPPL</sequence>
<evidence type="ECO:0000256" key="6">
    <source>
        <dbReference type="ARBA" id="ARBA00022692"/>
    </source>
</evidence>
<dbReference type="GO" id="GO:0016567">
    <property type="term" value="P:protein ubiquitination"/>
    <property type="evidence" value="ECO:0007669"/>
    <property type="project" value="UniProtKB-UniPathway"/>
</dbReference>
<evidence type="ECO:0000256" key="9">
    <source>
        <dbReference type="ARBA" id="ARBA00022771"/>
    </source>
</evidence>
<evidence type="ECO:0000256" key="17">
    <source>
        <dbReference type="SAM" id="SignalP"/>
    </source>
</evidence>
<proteinExistence type="predicted"/>
<keyword evidence="7" id="KW-0479">Metal-binding</keyword>
<feature type="transmembrane region" description="Helical" evidence="16">
    <location>
        <begin position="624"/>
        <end position="652"/>
    </location>
</feature>
<feature type="region of interest" description="Disordered" evidence="15">
    <location>
        <begin position="496"/>
        <end position="524"/>
    </location>
</feature>
<dbReference type="SUPFAM" id="SSF57850">
    <property type="entry name" value="RING/U-box"/>
    <property type="match status" value="1"/>
</dbReference>
<dbReference type="GO" id="GO:0061630">
    <property type="term" value="F:ubiquitin protein ligase activity"/>
    <property type="evidence" value="ECO:0007669"/>
    <property type="project" value="UniProtKB-EC"/>
</dbReference>
<dbReference type="AlphaFoldDB" id="A0A061B3T3"/>
<keyword evidence="8 17" id="KW-0732">Signal</keyword>
<dbReference type="Pfam" id="PF12678">
    <property type="entry name" value="zf-rbx1"/>
    <property type="match status" value="1"/>
</dbReference>
<dbReference type="GO" id="GO:0044695">
    <property type="term" value="C:Dsc E3 ubiquitin ligase complex"/>
    <property type="evidence" value="ECO:0007669"/>
    <property type="project" value="TreeGrafter"/>
</dbReference>
<organism evidence="19">
    <name type="scientific">Cyberlindnera fabianii</name>
    <name type="common">Yeast</name>
    <name type="synonym">Hansenula fabianii</name>
    <dbReference type="NCBI Taxonomy" id="36022"/>
    <lineage>
        <taxon>Eukaryota</taxon>
        <taxon>Fungi</taxon>
        <taxon>Dikarya</taxon>
        <taxon>Ascomycota</taxon>
        <taxon>Saccharomycotina</taxon>
        <taxon>Saccharomycetes</taxon>
        <taxon>Phaffomycetales</taxon>
        <taxon>Phaffomycetaceae</taxon>
        <taxon>Cyberlindnera</taxon>
    </lineage>
</organism>
<comment type="catalytic activity">
    <reaction evidence="1">
        <text>S-ubiquitinyl-[E2 ubiquitin-conjugating enzyme]-L-cysteine + [acceptor protein]-L-lysine = [E2 ubiquitin-conjugating enzyme]-L-cysteine + N(6)-ubiquitinyl-[acceptor protein]-L-lysine.</text>
        <dbReference type="EC" id="2.3.2.27"/>
    </reaction>
</comment>
<evidence type="ECO:0000313" key="19">
    <source>
        <dbReference type="EMBL" id="CDR44476.1"/>
    </source>
</evidence>
<dbReference type="UniPathway" id="UPA00143"/>
<dbReference type="InterPro" id="IPR050731">
    <property type="entry name" value="HRD1_E3_ubiq-ligases"/>
</dbReference>
<evidence type="ECO:0000256" key="10">
    <source>
        <dbReference type="ARBA" id="ARBA00022786"/>
    </source>
</evidence>
<dbReference type="InterPro" id="IPR013083">
    <property type="entry name" value="Znf_RING/FYVE/PHD"/>
</dbReference>
<keyword evidence="9 14" id="KW-0863">Zinc-finger</keyword>
<comment type="pathway">
    <text evidence="3">Protein modification; protein ubiquitination.</text>
</comment>
<dbReference type="VEuPathDB" id="FungiDB:BON22_3890"/>
<dbReference type="InterPro" id="IPR021319">
    <property type="entry name" value="DUF2921"/>
</dbReference>
<name>A0A061B3T3_CYBFA</name>
<dbReference type="FunFam" id="3.30.40.10:FF:000626">
    <property type="entry name" value="Transmembrane ubiquitin ligase 1"/>
    <property type="match status" value="1"/>
</dbReference>
<protein>
    <recommendedName>
        <fullName evidence="4">RING-type E3 ubiquitin transferase</fullName>
        <ecNumber evidence="4">2.3.2.27</ecNumber>
    </recommendedName>
</protein>
<dbReference type="OrthoDB" id="9984778at2759"/>
<evidence type="ECO:0000256" key="11">
    <source>
        <dbReference type="ARBA" id="ARBA00022833"/>
    </source>
</evidence>
<feature type="signal peptide" evidence="17">
    <location>
        <begin position="1"/>
        <end position="18"/>
    </location>
</feature>
<dbReference type="InterPro" id="IPR001841">
    <property type="entry name" value="Znf_RING"/>
</dbReference>
<evidence type="ECO:0000256" key="7">
    <source>
        <dbReference type="ARBA" id="ARBA00022723"/>
    </source>
</evidence>
<accession>A0A061B3T3</accession>
<evidence type="ECO:0000256" key="2">
    <source>
        <dbReference type="ARBA" id="ARBA00004127"/>
    </source>
</evidence>
<gene>
    <name evidence="19" type="ORF">CYFA0S_14e03114g</name>
</gene>
<feature type="transmembrane region" description="Helical" evidence="16">
    <location>
        <begin position="384"/>
        <end position="403"/>
    </location>
</feature>
<dbReference type="GO" id="GO:0008270">
    <property type="term" value="F:zinc ion binding"/>
    <property type="evidence" value="ECO:0007669"/>
    <property type="project" value="UniProtKB-KW"/>
</dbReference>
<feature type="domain" description="RING-type" evidence="18">
    <location>
        <begin position="711"/>
        <end position="767"/>
    </location>
</feature>
<feature type="chain" id="PRO_5001598589" description="RING-type E3 ubiquitin transferase" evidence="17">
    <location>
        <begin position="19"/>
        <end position="773"/>
    </location>
</feature>
<feature type="transmembrane region" description="Helical" evidence="16">
    <location>
        <begin position="533"/>
        <end position="555"/>
    </location>
</feature>